<keyword evidence="1" id="KW-0472">Membrane</keyword>
<evidence type="ECO:0000313" key="2">
    <source>
        <dbReference type="EMBL" id="TWU00402.1"/>
    </source>
</evidence>
<keyword evidence="1" id="KW-1133">Transmembrane helix</keyword>
<evidence type="ECO:0000256" key="1">
    <source>
        <dbReference type="SAM" id="Phobius"/>
    </source>
</evidence>
<dbReference type="OrthoDB" id="290197at2"/>
<protein>
    <submittedName>
        <fullName evidence="2">Uncharacterized protein</fullName>
    </submittedName>
</protein>
<comment type="caution">
    <text evidence="2">The sequence shown here is derived from an EMBL/GenBank/DDBJ whole genome shotgun (WGS) entry which is preliminary data.</text>
</comment>
<evidence type="ECO:0000313" key="3">
    <source>
        <dbReference type="Proteomes" id="UP000317421"/>
    </source>
</evidence>
<gene>
    <name evidence="2" type="ORF">Pla108_13530</name>
</gene>
<accession>A0A5C6AN13</accession>
<sequence length="60" mass="6284">MSRPAAASPRWMSWNGLVYYGETIGFVLAWITGIAAIAYSSAGPESQPRVGQVAAADVSP</sequence>
<dbReference type="EMBL" id="SJPR01000001">
    <property type="protein sequence ID" value="TWU00402.1"/>
    <property type="molecule type" value="Genomic_DNA"/>
</dbReference>
<dbReference type="Proteomes" id="UP000317421">
    <property type="component" value="Unassembled WGS sequence"/>
</dbReference>
<organism evidence="2 3">
    <name type="scientific">Botrimarina colliarenosi</name>
    <dbReference type="NCBI Taxonomy" id="2528001"/>
    <lineage>
        <taxon>Bacteria</taxon>
        <taxon>Pseudomonadati</taxon>
        <taxon>Planctomycetota</taxon>
        <taxon>Planctomycetia</taxon>
        <taxon>Pirellulales</taxon>
        <taxon>Lacipirellulaceae</taxon>
        <taxon>Botrimarina</taxon>
    </lineage>
</organism>
<keyword evidence="3" id="KW-1185">Reference proteome</keyword>
<name>A0A5C6AN13_9BACT</name>
<feature type="transmembrane region" description="Helical" evidence="1">
    <location>
        <begin position="17"/>
        <end position="39"/>
    </location>
</feature>
<keyword evidence="1" id="KW-0812">Transmembrane</keyword>
<reference evidence="2 3" key="1">
    <citation type="submission" date="2019-02" db="EMBL/GenBank/DDBJ databases">
        <title>Deep-cultivation of Planctomycetes and their phenomic and genomic characterization uncovers novel biology.</title>
        <authorList>
            <person name="Wiegand S."/>
            <person name="Jogler M."/>
            <person name="Boedeker C."/>
            <person name="Pinto D."/>
            <person name="Vollmers J."/>
            <person name="Rivas-Marin E."/>
            <person name="Kohn T."/>
            <person name="Peeters S.H."/>
            <person name="Heuer A."/>
            <person name="Rast P."/>
            <person name="Oberbeckmann S."/>
            <person name="Bunk B."/>
            <person name="Jeske O."/>
            <person name="Meyerdierks A."/>
            <person name="Storesund J.E."/>
            <person name="Kallscheuer N."/>
            <person name="Luecker S."/>
            <person name="Lage O.M."/>
            <person name="Pohl T."/>
            <person name="Merkel B.J."/>
            <person name="Hornburger P."/>
            <person name="Mueller R.-W."/>
            <person name="Bruemmer F."/>
            <person name="Labrenz M."/>
            <person name="Spormann A.M."/>
            <person name="Op Den Camp H."/>
            <person name="Overmann J."/>
            <person name="Amann R."/>
            <person name="Jetten M.S.M."/>
            <person name="Mascher T."/>
            <person name="Medema M.H."/>
            <person name="Devos D.P."/>
            <person name="Kaster A.-K."/>
            <person name="Ovreas L."/>
            <person name="Rohde M."/>
            <person name="Galperin M.Y."/>
            <person name="Jogler C."/>
        </authorList>
    </citation>
    <scope>NUCLEOTIDE SEQUENCE [LARGE SCALE GENOMIC DNA]</scope>
    <source>
        <strain evidence="2 3">Pla108</strain>
    </source>
</reference>
<dbReference type="RefSeq" id="WP_146444078.1">
    <property type="nucleotide sequence ID" value="NZ_SJPR01000001.1"/>
</dbReference>
<dbReference type="AlphaFoldDB" id="A0A5C6AN13"/>
<proteinExistence type="predicted"/>